<dbReference type="RefSeq" id="WP_394847084.1">
    <property type="nucleotide sequence ID" value="NZ_CP089982.1"/>
</dbReference>
<keyword evidence="3" id="KW-0677">Repeat</keyword>
<reference evidence="9 10" key="1">
    <citation type="submission" date="2021-12" db="EMBL/GenBank/DDBJ databases">
        <title>Discovery of the Pendulisporaceae a myxobacterial family with distinct sporulation behavior and unique specialized metabolism.</title>
        <authorList>
            <person name="Garcia R."/>
            <person name="Popoff A."/>
            <person name="Bader C.D."/>
            <person name="Loehr J."/>
            <person name="Walesch S."/>
            <person name="Walt C."/>
            <person name="Boldt J."/>
            <person name="Bunk B."/>
            <person name="Haeckl F.J.F.P.J."/>
            <person name="Gunesch A.P."/>
            <person name="Birkelbach J."/>
            <person name="Nuebel U."/>
            <person name="Pietschmann T."/>
            <person name="Bach T."/>
            <person name="Mueller R."/>
        </authorList>
    </citation>
    <scope>NUCLEOTIDE SEQUENCE [LARGE SCALE GENOMIC DNA]</scope>
    <source>
        <strain evidence="9 10">MSr12523</strain>
    </source>
</reference>
<proteinExistence type="predicted"/>
<feature type="compositionally biased region" description="Low complexity" evidence="5">
    <location>
        <begin position="57"/>
        <end position="81"/>
    </location>
</feature>
<comment type="subcellular location">
    <subcellularLocation>
        <location evidence="1">Secreted</location>
    </subcellularLocation>
</comment>
<dbReference type="InterPro" id="IPR022385">
    <property type="entry name" value="Rhs_assc_core"/>
</dbReference>
<dbReference type="SUPFAM" id="SSF69318">
    <property type="entry name" value="Integrin alpha N-terminal domain"/>
    <property type="match status" value="1"/>
</dbReference>
<dbReference type="NCBIfam" id="TIGR03696">
    <property type="entry name" value="Rhs_assc_core"/>
    <property type="match status" value="1"/>
</dbReference>
<dbReference type="EMBL" id="CP089982">
    <property type="protein sequence ID" value="WXA96469.1"/>
    <property type="molecule type" value="Genomic_DNA"/>
</dbReference>
<name>A0ABZ2KEI4_9BACT</name>
<keyword evidence="2" id="KW-0964">Secreted</keyword>
<dbReference type="InterPro" id="IPR050708">
    <property type="entry name" value="T6SS_VgrG/RHS"/>
</dbReference>
<keyword evidence="6" id="KW-1133">Transmembrane helix</keyword>
<evidence type="ECO:0000313" key="10">
    <source>
        <dbReference type="Proteomes" id="UP001379533"/>
    </source>
</evidence>
<evidence type="ECO:0000259" key="8">
    <source>
        <dbReference type="Pfam" id="PF25023"/>
    </source>
</evidence>
<accession>A0ABZ2KEI4</accession>
<organism evidence="9 10">
    <name type="scientific">Pendulispora brunnea</name>
    <dbReference type="NCBI Taxonomy" id="2905690"/>
    <lineage>
        <taxon>Bacteria</taxon>
        <taxon>Pseudomonadati</taxon>
        <taxon>Myxococcota</taxon>
        <taxon>Myxococcia</taxon>
        <taxon>Myxococcales</taxon>
        <taxon>Sorangiineae</taxon>
        <taxon>Pendulisporaceae</taxon>
        <taxon>Pendulispora</taxon>
    </lineage>
</organism>
<dbReference type="Proteomes" id="UP001379533">
    <property type="component" value="Chromosome"/>
</dbReference>
<feature type="transmembrane region" description="Helical" evidence="6">
    <location>
        <begin position="20"/>
        <end position="41"/>
    </location>
</feature>
<dbReference type="Pfam" id="PF12256">
    <property type="entry name" value="TcdB_toxin_midN"/>
    <property type="match status" value="1"/>
</dbReference>
<keyword evidence="6" id="KW-0472">Membrane</keyword>
<feature type="region of interest" description="Disordered" evidence="5">
    <location>
        <begin position="57"/>
        <end position="116"/>
    </location>
</feature>
<feature type="domain" description="Insecticide toxin TcdB middle/N-terminal" evidence="7">
    <location>
        <begin position="832"/>
        <end position="964"/>
    </location>
</feature>
<feature type="region of interest" description="Disordered" evidence="5">
    <location>
        <begin position="645"/>
        <end position="668"/>
    </location>
</feature>
<evidence type="ECO:0000256" key="1">
    <source>
        <dbReference type="ARBA" id="ARBA00004613"/>
    </source>
</evidence>
<evidence type="ECO:0000256" key="4">
    <source>
        <dbReference type="ARBA" id="ARBA00023026"/>
    </source>
</evidence>
<gene>
    <name evidence="9" type="ORF">LZC95_06400</name>
</gene>
<protein>
    <submittedName>
        <fullName evidence="9">Uncharacterized protein</fullName>
    </submittedName>
</protein>
<evidence type="ECO:0000256" key="6">
    <source>
        <dbReference type="SAM" id="Phobius"/>
    </source>
</evidence>
<dbReference type="InterPro" id="IPR022045">
    <property type="entry name" value="TcdB_toxin_mid/N"/>
</dbReference>
<evidence type="ECO:0000259" key="7">
    <source>
        <dbReference type="Pfam" id="PF12256"/>
    </source>
</evidence>
<keyword evidence="6" id="KW-0812">Transmembrane</keyword>
<feature type="compositionally biased region" description="Polar residues" evidence="5">
    <location>
        <begin position="85"/>
        <end position="98"/>
    </location>
</feature>
<evidence type="ECO:0000256" key="3">
    <source>
        <dbReference type="ARBA" id="ARBA00022737"/>
    </source>
</evidence>
<dbReference type="PANTHER" id="PTHR32305:SF15">
    <property type="entry name" value="PROTEIN RHSA-RELATED"/>
    <property type="match status" value="1"/>
</dbReference>
<dbReference type="Pfam" id="PF25023">
    <property type="entry name" value="TEN_YD-shell"/>
    <property type="match status" value="1"/>
</dbReference>
<dbReference type="InterPro" id="IPR028994">
    <property type="entry name" value="Integrin_alpha_N"/>
</dbReference>
<dbReference type="PANTHER" id="PTHR32305">
    <property type="match status" value="1"/>
</dbReference>
<evidence type="ECO:0000256" key="5">
    <source>
        <dbReference type="SAM" id="MobiDB-lite"/>
    </source>
</evidence>
<dbReference type="InterPro" id="IPR056823">
    <property type="entry name" value="TEN-like_YD-shell"/>
</dbReference>
<evidence type="ECO:0000313" key="9">
    <source>
        <dbReference type="EMBL" id="WXA96469.1"/>
    </source>
</evidence>
<dbReference type="Gene3D" id="2.180.10.10">
    <property type="entry name" value="RHS repeat-associated core"/>
    <property type="match status" value="1"/>
</dbReference>
<sequence>MKKVAHFGNSIATFLSPRNLHGGLGAYLSLLLIPVLVFGPLPMRAFAQAAVEQPSSAAPATSAEPAASERSSAALAAATGEPPEHSNTLPTFGPSTAGSPEGSAIGPGGMANVDPSTGAAQASISFQLPRARGQAQPSLGISYSSSAGTNTEVGYAWSLNIPKIERENRGGGPLYTDQDRFRINGVELVKICVVSGGQCSGGTLLTGEQLPNDVGEGTSYFRTRVDDGARYFLSADGKNWRAQYKSGVEAEFGVPKDAADDKSGIDVDTDFKLAIEPIFRWNLVRLWSEAHANVVVYRWVRLFNESSRGYLQDILDTPKVDVDVSRPAAVDLGQFAHHTRITYEDDYVRGFRLAAIWRARPAHHISRVDVSSADFDNPGNERRSLVRRYTLDYTAPFTHAQQVRHFLQGVHLRGACPNLREDADFSFPNTTCSTPERDIAQMTYTGEGDVNRSPGAGGLVSEFQQTFYGEQTHVSFVDLDSNDEADVMTWPPSDKPVQVGIRQRPYDYVEGTLGVENANWGATANKLVFSNVGSWNTDGKVNFLWWEITSDRKNTGRYQTYSPKRSGSNNWLLSGSDVRSLPPESIWLKMANASESFNSAGMVQDFDGDGYPDVRSELIRAASEGELARSVTCYFFTTRDAAGNIVPNSRTPTTEEGTPPKEPDCIPTDKSSRYYAPLGKQFYADFSGDGIPDRLMMRWVDRNFPDQTRPPIWDQKWTVEFGVGNGTFRESKAVEGGLLDSHNWLIADTYIHDLNADGIADRIDVRNTAYESEWGEGMKDPSPGIDIYLGDGKQWGHPPIHLAPGGPDIPNWANMEHKPPISGGGIGRYYQPMQLQFADQFGNGMESILVTSQTEALYKKVARIDLINTNGRRPGLLATISNGRGATTTLEYARVGGVPGAIRRVSKVTVSSNADPKESGGPYVTTYDHSEPVYDYVERQLLGFRKVRTTVGDANDPKRVITDTRYLIGSCANDAPCAPTVDDPRMAVRGLPVTVDSFDASNVHLSTVHRQYKMDKLYDGVDGRKVRRVYPQQTDTWTFNTANFVADGSLIDVVDLASDELTLNGKDTIASRSNSVHTRVTQDLNLFGNVNYQADYGVVESFDPAIPKDSSVVTFNLWTLPADSTHWLWRPRETFVRVSQGTPDLRHSYFEYNQRGQVVKTFSDLTGTVPLQRFHEESAAVAPPPGDASQDGTRRLVSETVFDNFGNPKRVKNATGIRCADTAYDKDYGELPIAKTVYTGGCGVGALTTTTGYDRGLEVVTAITEPTGAVSTTTYDGWGRPTATYAPDPEIGVLPSTAAPSVKMTYFDVQGGPYQRVQLERRVDDGLVSSQEPETPRYVSAWSYVDPYGRNVGAWKQADPANGDQAAYIASGRVERDSRGFVVRAFEPYFTNEAPQSPNPPAVPAGSVQFSVAFHDAFGRTTDTFGLEGEPTGKVQYFALSENTFDAADLVQGASPRPVWTSRDGHGRVTVTAKSTSQNGTADSISTRLIYTPTGEVSKVVRTHTAGTDTYTREMTYDSWGRLVQTAEPNTSINFGATNLRTWHYAYNDSGDLVGTSDARGCGKNIERDGLGRPTSETYSPCLKTHRAYDERHVTKLFIYDAPEQGQAGVTPGLFAGKLSASYDRAQHTRYNYDGRGRMTEVWRQLAVPDLDDLALGGGGGFPLESSSAAADGGAAPTPGGEYAPHWYRTAFSYDEANRERGRSIGTRSAGVPELYGDPVSQGWLVSNDVVVTTYTARGVTKTIGTSYGDLILGKRVDADGFVGEVLYGNAPQRFATEFEPNPRRGLAHTWVTGPSTGPAVLQDWTFKYDAMDNPLLVKDGRNPNEWLDGAKPVDRQLSYDDLNQLRRVDYTYNTPSKDDKQVSVFDAETKSGDTRPIPDGNQANRVRWQSYDFDWQGNLIKSDDDAHAFHDRSLGTMTYGPATNGPNRVASAEGIRGRAQATYDRTGNLTKLTVIKPGPTGTALNIAFSYEWDEVGQMVRAKREPIPGVANDRGADFHYTYDSGGTRITKSVEDPDTHQRTYTSEIFSTLRLEHARFQDGDYERTKDTVSAYLVANGTSFARLIYDETLPQGRIGGAKHVFFTLTDPLGSTSTVVDKNTGELVERTTYLAYGQSESDYRPERWKGYREHFRFTGKEDDVGVGLTYFGARYYVAALGQWASADPLTIHVARSDLNPYAYVFGSPQKLVDPMGLQTCQGSCEPQNAETGSADLGWNAFMNRMEDWFTGRDRQRFIWSNTTPRPQLPGAPGTQEDTGYYEQWGKTWDCPNGSCSLIITVYVPPRGQGGLFSFLPRDRTPNDPFFRWRDPLKDAIDAIEENYYQGIAQGKSPFHAAITNSGCPLGSVGTCQLEGSVATPGGAALEAASAENAALLRNSLMAEEIAGGHAYGKHVIKQGEFPRVLSPQGFASEIESFLNHPETVMRNLSGGRSAYWNDSLGSVLIRNPTAADGGTFFKPTAGRAYFEGLQ</sequence>
<dbReference type="Pfam" id="PF03534">
    <property type="entry name" value="SpvB"/>
    <property type="match status" value="1"/>
</dbReference>
<keyword evidence="10" id="KW-1185">Reference proteome</keyword>
<keyword evidence="4" id="KW-0843">Virulence</keyword>
<evidence type="ECO:0000256" key="2">
    <source>
        <dbReference type="ARBA" id="ARBA00022525"/>
    </source>
</evidence>
<dbReference type="InterPro" id="IPR003284">
    <property type="entry name" value="Sal_SpvB"/>
</dbReference>
<feature type="domain" description="Teneurin-like YD-shell" evidence="8">
    <location>
        <begin position="1890"/>
        <end position="2176"/>
    </location>
</feature>